<evidence type="ECO:0000313" key="2">
    <source>
        <dbReference type="Proteomes" id="UP000568109"/>
    </source>
</evidence>
<reference evidence="1 2" key="1">
    <citation type="submission" date="2020-06" db="EMBL/GenBank/DDBJ databases">
        <title>Draft genome sequence of Candidatus Phytoplasma pruni (X-disease group, subgroup 16SrIII-B) strain ChTDIII from Argentina.</title>
        <authorList>
            <person name="Fernandez F.D."/>
            <person name="Zuebert C."/>
            <person name="Huettel B."/>
            <person name="Kube M."/>
            <person name="Conci L.R."/>
        </authorList>
    </citation>
    <scope>NUCLEOTIDE SEQUENCE [LARGE SCALE GENOMIC DNA]</scope>
    <source>
        <strain evidence="1 2">ChTDIII</strain>
    </source>
</reference>
<sequence length="73" mass="8896">MKDEKHLYYDYIAGYFTDGWYFKNENEKSRYWVVDNKYNQNMLSLESSSCNDENYFYHYLDTTPPPSLPPDDK</sequence>
<evidence type="ECO:0000313" key="1">
    <source>
        <dbReference type="EMBL" id="NWN46072.1"/>
    </source>
</evidence>
<protein>
    <submittedName>
        <fullName evidence="1">Uncharacterized protein</fullName>
    </submittedName>
</protein>
<organism evidence="1 2">
    <name type="scientific">Candidatus Phytoplasma pruni</name>
    <dbReference type="NCBI Taxonomy" id="479893"/>
    <lineage>
        <taxon>Bacteria</taxon>
        <taxon>Bacillati</taxon>
        <taxon>Mycoplasmatota</taxon>
        <taxon>Mollicutes</taxon>
        <taxon>Acholeplasmatales</taxon>
        <taxon>Acholeplasmataceae</taxon>
        <taxon>Candidatus Phytoplasma</taxon>
        <taxon>16SrIII (X-disease group)</taxon>
    </lineage>
</organism>
<dbReference type="Proteomes" id="UP000568109">
    <property type="component" value="Unassembled WGS sequence"/>
</dbReference>
<name>A0A851HAT5_9MOLU</name>
<dbReference type="RefSeq" id="WP_178734459.1">
    <property type="nucleotide sequence ID" value="NZ_JABUOH010000065.1"/>
</dbReference>
<gene>
    <name evidence="1" type="ORF">HR065_03225</name>
</gene>
<dbReference type="AlphaFoldDB" id="A0A851HAT5"/>
<proteinExistence type="predicted"/>
<dbReference type="EMBL" id="JABUOH010000065">
    <property type="protein sequence ID" value="NWN46072.1"/>
    <property type="molecule type" value="Genomic_DNA"/>
</dbReference>
<comment type="caution">
    <text evidence="1">The sequence shown here is derived from an EMBL/GenBank/DDBJ whole genome shotgun (WGS) entry which is preliminary data.</text>
</comment>
<keyword evidence="2" id="KW-1185">Reference proteome</keyword>
<accession>A0A851HAT5</accession>